<dbReference type="InterPro" id="IPR017441">
    <property type="entry name" value="Protein_kinase_ATP_BS"/>
</dbReference>
<dbReference type="FunFam" id="1.10.510.10:FF:000089">
    <property type="entry name" value="Tyrosine-protein kinase receptor TYRO3"/>
    <property type="match status" value="1"/>
</dbReference>
<dbReference type="CDD" id="cd00063">
    <property type="entry name" value="FN3"/>
    <property type="match status" value="2"/>
</dbReference>
<keyword evidence="15 28" id="KW-0472">Membrane</keyword>
<dbReference type="GO" id="GO:0007169">
    <property type="term" value="P:cell surface receptor protein tyrosine kinase signaling pathway"/>
    <property type="evidence" value="ECO:0007669"/>
    <property type="project" value="TreeGrafter"/>
</dbReference>
<dbReference type="Gene3D" id="3.30.200.20">
    <property type="entry name" value="Phosphorylase Kinase, domain 1"/>
    <property type="match status" value="1"/>
</dbReference>
<evidence type="ECO:0000256" key="13">
    <source>
        <dbReference type="ARBA" id="ARBA00022889"/>
    </source>
</evidence>
<dbReference type="InterPro" id="IPR036179">
    <property type="entry name" value="Ig-like_dom_sf"/>
</dbReference>
<dbReference type="InterPro" id="IPR003599">
    <property type="entry name" value="Ig_sub"/>
</dbReference>
<dbReference type="GO" id="GO:0007155">
    <property type="term" value="P:cell adhesion"/>
    <property type="evidence" value="ECO:0007669"/>
    <property type="project" value="UniProtKB-KW"/>
</dbReference>
<dbReference type="PROSITE" id="PS50853">
    <property type="entry name" value="FN3"/>
    <property type="match status" value="2"/>
</dbReference>
<dbReference type="InterPro" id="IPR036116">
    <property type="entry name" value="FN3_sf"/>
</dbReference>
<keyword evidence="9" id="KW-0677">Repeat</keyword>
<dbReference type="InterPro" id="IPR013098">
    <property type="entry name" value="Ig_I-set"/>
</dbReference>
<dbReference type="SMART" id="SM00060">
    <property type="entry name" value="FN3"/>
    <property type="match status" value="2"/>
</dbReference>
<evidence type="ECO:0000256" key="6">
    <source>
        <dbReference type="ARBA" id="ARBA00022679"/>
    </source>
</evidence>
<evidence type="ECO:0000256" key="14">
    <source>
        <dbReference type="ARBA" id="ARBA00022989"/>
    </source>
</evidence>
<dbReference type="SMART" id="SM00409">
    <property type="entry name" value="IG"/>
    <property type="match status" value="2"/>
</dbReference>
<keyword evidence="13" id="KW-0130">Cell adhesion</keyword>
<comment type="similarity">
    <text evidence="2">Belongs to the protein kinase superfamily. CAMK Ser/Thr protein kinase family.</text>
</comment>
<evidence type="ECO:0000256" key="28">
    <source>
        <dbReference type="SAM" id="Phobius"/>
    </source>
</evidence>
<dbReference type="PROSITE" id="PS50011">
    <property type="entry name" value="PROTEIN_KINASE_DOM"/>
    <property type="match status" value="1"/>
</dbReference>
<comment type="subcellular location">
    <subcellularLocation>
        <location evidence="1">Cell membrane</location>
        <topology evidence="1">Single-pass type I membrane protein</topology>
    </subcellularLocation>
</comment>
<evidence type="ECO:0000256" key="21">
    <source>
        <dbReference type="ARBA" id="ARBA00039486"/>
    </source>
</evidence>
<dbReference type="GO" id="GO:0004714">
    <property type="term" value="F:transmembrane receptor protein tyrosine kinase activity"/>
    <property type="evidence" value="ECO:0007669"/>
    <property type="project" value="UniProtKB-EC"/>
</dbReference>
<feature type="compositionally biased region" description="Acidic residues" evidence="27">
    <location>
        <begin position="855"/>
        <end position="872"/>
    </location>
</feature>
<accession>A0A3Q2WFJ9</accession>
<dbReference type="GO" id="GO:0046872">
    <property type="term" value="F:metal ion binding"/>
    <property type="evidence" value="ECO:0007669"/>
    <property type="project" value="UniProtKB-KW"/>
</dbReference>
<dbReference type="SUPFAM" id="SSF48726">
    <property type="entry name" value="Immunoglobulin"/>
    <property type="match status" value="2"/>
</dbReference>
<keyword evidence="11" id="KW-0418">Kinase</keyword>
<evidence type="ECO:0000259" key="29">
    <source>
        <dbReference type="PROSITE" id="PS50011"/>
    </source>
</evidence>
<dbReference type="PIRSF" id="PIRSF000615">
    <property type="entry name" value="TyrPK_CSF1-R"/>
    <property type="match status" value="1"/>
</dbReference>
<feature type="domain" description="Ig-like" evidence="30">
    <location>
        <begin position="115"/>
        <end position="190"/>
    </location>
</feature>
<evidence type="ECO:0000256" key="17">
    <source>
        <dbReference type="ARBA" id="ARBA00023157"/>
    </source>
</evidence>
<keyword evidence="5" id="KW-0597">Phosphoprotein</keyword>
<keyword evidence="18" id="KW-0675">Receptor</keyword>
<dbReference type="Gene3D" id="2.60.40.10">
    <property type="entry name" value="Immunoglobulins"/>
    <property type="match status" value="4"/>
</dbReference>
<dbReference type="GO" id="GO:0072015">
    <property type="term" value="P:podocyte development"/>
    <property type="evidence" value="ECO:0007669"/>
    <property type="project" value="Ensembl"/>
</dbReference>
<dbReference type="InterPro" id="IPR003961">
    <property type="entry name" value="FN3_dom"/>
</dbReference>
<feature type="domain" description="Fibronectin type-III" evidence="31">
    <location>
        <begin position="203"/>
        <end position="297"/>
    </location>
</feature>
<dbReference type="Pfam" id="PF07714">
    <property type="entry name" value="PK_Tyr_Ser-Thr"/>
    <property type="match status" value="1"/>
</dbReference>
<dbReference type="SMART" id="SM00408">
    <property type="entry name" value="IGc2"/>
    <property type="match status" value="1"/>
</dbReference>
<dbReference type="SUPFAM" id="SSF49265">
    <property type="entry name" value="Fibronectin type III"/>
    <property type="match status" value="1"/>
</dbReference>
<keyword evidence="25" id="KW-0460">Magnesium</keyword>
<evidence type="ECO:0000256" key="24">
    <source>
        <dbReference type="PIRSR" id="PIRSR000615-2"/>
    </source>
</evidence>
<dbReference type="AlphaFoldDB" id="A0A3Q2WFJ9"/>
<evidence type="ECO:0000256" key="25">
    <source>
        <dbReference type="PIRSR" id="PIRSR000615-3"/>
    </source>
</evidence>
<evidence type="ECO:0000259" key="31">
    <source>
        <dbReference type="PROSITE" id="PS50853"/>
    </source>
</evidence>
<evidence type="ECO:0000256" key="12">
    <source>
        <dbReference type="ARBA" id="ARBA00022840"/>
    </source>
</evidence>
<keyword evidence="14 28" id="KW-1133">Transmembrane helix</keyword>
<dbReference type="Proteomes" id="UP000264840">
    <property type="component" value="Unplaced"/>
</dbReference>
<keyword evidence="10 24" id="KW-0547">Nucleotide-binding</keyword>
<organism evidence="32 33">
    <name type="scientific">Haplochromis burtoni</name>
    <name type="common">Burton's mouthbrooder</name>
    <name type="synonym">Chromis burtoni</name>
    <dbReference type="NCBI Taxonomy" id="8153"/>
    <lineage>
        <taxon>Eukaryota</taxon>
        <taxon>Metazoa</taxon>
        <taxon>Chordata</taxon>
        <taxon>Craniata</taxon>
        <taxon>Vertebrata</taxon>
        <taxon>Euteleostomi</taxon>
        <taxon>Actinopterygii</taxon>
        <taxon>Neopterygii</taxon>
        <taxon>Teleostei</taxon>
        <taxon>Neoteleostei</taxon>
        <taxon>Acanthomorphata</taxon>
        <taxon>Ovalentaria</taxon>
        <taxon>Cichlomorphae</taxon>
        <taxon>Cichliformes</taxon>
        <taxon>Cichlidae</taxon>
        <taxon>African cichlids</taxon>
        <taxon>Pseudocrenilabrinae</taxon>
        <taxon>Haplochromini</taxon>
        <taxon>Haplochromis</taxon>
    </lineage>
</organism>
<evidence type="ECO:0000313" key="33">
    <source>
        <dbReference type="Proteomes" id="UP000264840"/>
    </source>
</evidence>
<keyword evidence="17" id="KW-1015">Disulfide bond</keyword>
<dbReference type="GO" id="GO:0003094">
    <property type="term" value="P:glomerular filtration"/>
    <property type="evidence" value="ECO:0007669"/>
    <property type="project" value="Ensembl"/>
</dbReference>
<feature type="binding site" evidence="24">
    <location>
        <position position="629"/>
    </location>
    <ligand>
        <name>ATP</name>
        <dbReference type="ChEBI" id="CHEBI:30616"/>
    </ligand>
</feature>
<evidence type="ECO:0000256" key="11">
    <source>
        <dbReference type="ARBA" id="ARBA00022777"/>
    </source>
</evidence>
<keyword evidence="20" id="KW-0393">Immunoglobulin domain</keyword>
<evidence type="ECO:0000256" key="1">
    <source>
        <dbReference type="ARBA" id="ARBA00004251"/>
    </source>
</evidence>
<dbReference type="GO" id="GO:0043235">
    <property type="term" value="C:receptor complex"/>
    <property type="evidence" value="ECO:0007669"/>
    <property type="project" value="TreeGrafter"/>
</dbReference>
<proteinExistence type="inferred from homology"/>
<dbReference type="InterPro" id="IPR007110">
    <property type="entry name" value="Ig-like_dom"/>
</dbReference>
<evidence type="ECO:0000256" key="16">
    <source>
        <dbReference type="ARBA" id="ARBA00023137"/>
    </source>
</evidence>
<evidence type="ECO:0000256" key="22">
    <source>
        <dbReference type="ARBA" id="ARBA00051243"/>
    </source>
</evidence>
<dbReference type="PROSITE" id="PS50835">
    <property type="entry name" value="IG_LIKE"/>
    <property type="match status" value="2"/>
</dbReference>
<dbReference type="InterPro" id="IPR001245">
    <property type="entry name" value="Ser-Thr/Tyr_kinase_cat_dom"/>
</dbReference>
<keyword evidence="16" id="KW-0829">Tyrosine-protein kinase</keyword>
<protein>
    <recommendedName>
        <fullName evidence="21">Tyrosine-protein kinase receptor TYRO3</fullName>
        <ecNumber evidence="3">2.7.10.1</ecNumber>
    </recommendedName>
</protein>
<dbReference type="PANTHER" id="PTHR24416:SF279">
    <property type="entry name" value="TYROSINE-PROTEIN KINASE RECEPTOR TYRO3"/>
    <property type="match status" value="1"/>
</dbReference>
<keyword evidence="6" id="KW-0808">Transferase</keyword>
<evidence type="ECO:0000256" key="7">
    <source>
        <dbReference type="ARBA" id="ARBA00022692"/>
    </source>
</evidence>
<dbReference type="FunFam" id="2.60.40.10:FF:000484">
    <property type="entry name" value="Tyrosine-protein kinase receptor TYRO3"/>
    <property type="match status" value="1"/>
</dbReference>
<feature type="active site" description="Proton acceptor" evidence="23">
    <location>
        <position position="625"/>
    </location>
</feature>
<keyword evidence="12 24" id="KW-0067">ATP-binding</keyword>
<dbReference type="PROSITE" id="PS00107">
    <property type="entry name" value="PROTEIN_KINASE_ATP"/>
    <property type="match status" value="1"/>
</dbReference>
<dbReference type="Pfam" id="PF00041">
    <property type="entry name" value="fn3"/>
    <property type="match status" value="1"/>
</dbReference>
<feature type="transmembrane region" description="Helical" evidence="28">
    <location>
        <begin position="401"/>
        <end position="422"/>
    </location>
</feature>
<evidence type="ECO:0000256" key="8">
    <source>
        <dbReference type="ARBA" id="ARBA00022729"/>
    </source>
</evidence>
<dbReference type="SMART" id="SM00219">
    <property type="entry name" value="TyrKc"/>
    <property type="match status" value="1"/>
</dbReference>
<evidence type="ECO:0000256" key="9">
    <source>
        <dbReference type="ARBA" id="ARBA00022737"/>
    </source>
</evidence>
<dbReference type="GO" id="GO:0005886">
    <property type="term" value="C:plasma membrane"/>
    <property type="evidence" value="ECO:0007669"/>
    <property type="project" value="UniProtKB-SubCell"/>
</dbReference>
<dbReference type="GeneTree" id="ENSGT00940000155879"/>
<evidence type="ECO:0000256" key="3">
    <source>
        <dbReference type="ARBA" id="ARBA00011902"/>
    </source>
</evidence>
<evidence type="ECO:0000256" key="15">
    <source>
        <dbReference type="ARBA" id="ARBA00023136"/>
    </source>
</evidence>
<keyword evidence="4" id="KW-1003">Cell membrane</keyword>
<evidence type="ECO:0000256" key="4">
    <source>
        <dbReference type="ARBA" id="ARBA00022475"/>
    </source>
</evidence>
<dbReference type="InterPro" id="IPR008266">
    <property type="entry name" value="Tyr_kinase_AS"/>
</dbReference>
<evidence type="ECO:0000256" key="10">
    <source>
        <dbReference type="ARBA" id="ARBA00022741"/>
    </source>
</evidence>
<evidence type="ECO:0000256" key="26">
    <source>
        <dbReference type="PROSITE-ProRule" id="PRU10141"/>
    </source>
</evidence>
<dbReference type="InterPro" id="IPR050122">
    <property type="entry name" value="RTK"/>
</dbReference>
<sequence>HDVKLSVILFRTHVTAAGVVFTKHPSNQTVSQGNEVRLGCAVEGVTEPEITWMKDGEKLYSTDQVFLTLGEQHWETSHSVKSVQQQDAGQYWCEVEFHGLTFSSERAWITVEGVPHFTQEPQDVAMFAGTPFNLTCAAIGPPEPVEVLWWLGGVQEGEPRPSPSILHVPGVNSSIKFYCEAKNARGVSVSRTGTAHIKELPEAPVSLQIVGMVDNNVTLSWKPGVTGHSELSTCIVQVSRRSTRRWDLPQREVQVPPHLHTLTGLRSHANYSTRVSCVNEVGASPFSPWLHFHTPEAVPSAAPRNLTFDLSEQQLSLKWAELQVDELQGRLLAYKVQWTVGGEAQEPLLFKENSAHLSGGGRFFNASFQVAACTAVGCGPWSSPVLLLPPSAQVRVPRSHMWVGLLLGLLVATIVGLLLAVVAQRRGKEMQFGSAFKSPGAETSVSFTAARSFNRNMTDMQESTLDGLCINDELKNKLKDVLISERRLTLGHMLGKGEFGSVREAFLKTEDSSVQKVAVKVLKSDITSSGDIEQCLKEAAYMKDFHHPNVIQLIGVSLHRRPGQRLPIPMVVLPFMKHGDLHTFLLLSRLGDEPFDLSLHTLVRFMLDISQGMEYLSSKNIIHRDLAARNCMLNEDMTVCVADFGLSKKIYSGDYYRQGSVSKLPVKWIALESLADNVYTTQSDVWAFGVTMWEIMTRGQTPYPGVENSEIYEFLIKGERLKKPADCRDDIYEIMHSCWSPVPKCRPSFQQLVGQLEALWVSLLPASPQKEPLFYVNLEGDNGEHGGGAQAPGPEEAAAASNWGVPWQRQVEHEDKDWLIGSGAAFAIGGDYRYITGPCGVSEEEAGGRWPTDTLQEEARDEDDDDDVVINV</sequence>
<feature type="compositionally biased region" description="Low complexity" evidence="27">
    <location>
        <begin position="791"/>
        <end position="800"/>
    </location>
</feature>
<evidence type="ECO:0000256" key="20">
    <source>
        <dbReference type="ARBA" id="ARBA00023319"/>
    </source>
</evidence>
<evidence type="ECO:0000256" key="2">
    <source>
        <dbReference type="ARBA" id="ARBA00006692"/>
    </source>
</evidence>
<feature type="binding site" evidence="25">
    <location>
        <position position="630"/>
    </location>
    <ligand>
        <name>Mg(2+)</name>
        <dbReference type="ChEBI" id="CHEBI:18420"/>
    </ligand>
</feature>
<dbReference type="Ensembl" id="ENSHBUT00000009268.1">
    <property type="protein sequence ID" value="ENSHBUP00000024161.1"/>
    <property type="gene ID" value="ENSHBUG00000005543.1"/>
</dbReference>
<dbReference type="PANTHER" id="PTHR24416">
    <property type="entry name" value="TYROSINE-PROTEIN KINASE RECEPTOR"/>
    <property type="match status" value="1"/>
</dbReference>
<evidence type="ECO:0000313" key="32">
    <source>
        <dbReference type="Ensembl" id="ENSHBUP00000024161.1"/>
    </source>
</evidence>
<evidence type="ECO:0000256" key="27">
    <source>
        <dbReference type="SAM" id="MobiDB-lite"/>
    </source>
</evidence>
<dbReference type="SUPFAM" id="SSF56112">
    <property type="entry name" value="Protein kinase-like (PK-like)"/>
    <property type="match status" value="1"/>
</dbReference>
<keyword evidence="33" id="KW-1185">Reference proteome</keyword>
<feature type="region of interest" description="Disordered" evidence="27">
    <location>
        <begin position="842"/>
        <end position="872"/>
    </location>
</feature>
<dbReference type="GO" id="GO:0007399">
    <property type="term" value="P:nervous system development"/>
    <property type="evidence" value="ECO:0007669"/>
    <property type="project" value="TreeGrafter"/>
</dbReference>
<dbReference type="InterPro" id="IPR000719">
    <property type="entry name" value="Prot_kinase_dom"/>
</dbReference>
<evidence type="ECO:0000259" key="30">
    <source>
        <dbReference type="PROSITE" id="PS50835"/>
    </source>
</evidence>
<feature type="domain" description="Ig-like" evidence="30">
    <location>
        <begin position="17"/>
        <end position="110"/>
    </location>
</feature>
<reference evidence="32" key="1">
    <citation type="submission" date="2025-08" db="UniProtKB">
        <authorList>
            <consortium name="Ensembl"/>
        </authorList>
    </citation>
    <scope>IDENTIFICATION</scope>
</reference>
<feature type="binding site" evidence="26">
    <location>
        <position position="520"/>
    </location>
    <ligand>
        <name>ATP</name>
        <dbReference type="ChEBI" id="CHEBI:30616"/>
    </ligand>
</feature>
<dbReference type="Pfam" id="PF07679">
    <property type="entry name" value="I-set"/>
    <property type="match status" value="1"/>
</dbReference>
<dbReference type="InterPro" id="IPR011009">
    <property type="entry name" value="Kinase-like_dom_sf"/>
</dbReference>
<dbReference type="EC" id="2.7.10.1" evidence="3"/>
<dbReference type="PROSITE" id="PS00109">
    <property type="entry name" value="PROTEIN_KINASE_TYR"/>
    <property type="match status" value="1"/>
</dbReference>
<reference evidence="32" key="2">
    <citation type="submission" date="2025-09" db="UniProtKB">
        <authorList>
            <consortium name="Ensembl"/>
        </authorList>
    </citation>
    <scope>IDENTIFICATION</scope>
</reference>
<name>A0A3Q2WFJ9_HAPBU</name>
<dbReference type="InterPro" id="IPR020635">
    <property type="entry name" value="Tyr_kinase_cat_dom"/>
</dbReference>
<dbReference type="STRING" id="8153.ENSHBUP00000024161"/>
<evidence type="ECO:0000256" key="23">
    <source>
        <dbReference type="PIRSR" id="PIRSR000615-1"/>
    </source>
</evidence>
<keyword evidence="25" id="KW-0479">Metal-binding</keyword>
<dbReference type="GO" id="GO:0006909">
    <property type="term" value="P:phagocytosis"/>
    <property type="evidence" value="ECO:0007669"/>
    <property type="project" value="TreeGrafter"/>
</dbReference>
<feature type="domain" description="Fibronectin type-III" evidence="31">
    <location>
        <begin position="302"/>
        <end position="392"/>
    </location>
</feature>
<dbReference type="Gene3D" id="1.10.510.10">
    <property type="entry name" value="Transferase(Phosphotransferase) domain 1"/>
    <property type="match status" value="1"/>
</dbReference>
<dbReference type="InterPro" id="IPR013783">
    <property type="entry name" value="Ig-like_fold"/>
</dbReference>
<keyword evidence="19" id="KW-0325">Glycoprotein</keyword>
<feature type="domain" description="Protein kinase" evidence="29">
    <location>
        <begin position="488"/>
        <end position="761"/>
    </location>
</feature>
<feature type="region of interest" description="Disordered" evidence="27">
    <location>
        <begin position="780"/>
        <end position="800"/>
    </location>
</feature>
<dbReference type="PRINTS" id="PR00109">
    <property type="entry name" value="TYRKINASE"/>
</dbReference>
<evidence type="ECO:0000256" key="5">
    <source>
        <dbReference type="ARBA" id="ARBA00022553"/>
    </source>
</evidence>
<evidence type="ECO:0000256" key="19">
    <source>
        <dbReference type="ARBA" id="ARBA00023180"/>
    </source>
</evidence>
<dbReference type="FunFam" id="2.60.40.10:FF:000296">
    <property type="entry name" value="Tyrosine-protein kinase receptor TYRO3"/>
    <property type="match status" value="1"/>
</dbReference>
<feature type="binding site" evidence="25">
    <location>
        <position position="643"/>
    </location>
    <ligand>
        <name>Mg(2+)</name>
        <dbReference type="ChEBI" id="CHEBI:18420"/>
    </ligand>
</feature>
<dbReference type="FunFam" id="3.30.200.20:FF:000111">
    <property type="entry name" value="Tyrosine-protein kinase receptor TYRO3"/>
    <property type="match status" value="1"/>
</dbReference>
<dbReference type="GO" id="GO:0005524">
    <property type="term" value="F:ATP binding"/>
    <property type="evidence" value="ECO:0007669"/>
    <property type="project" value="UniProtKB-UniRule"/>
</dbReference>
<keyword evidence="8" id="KW-0732">Signal</keyword>
<comment type="catalytic activity">
    <reaction evidence="22">
        <text>L-tyrosyl-[protein] + ATP = O-phospho-L-tyrosyl-[protein] + ADP + H(+)</text>
        <dbReference type="Rhea" id="RHEA:10596"/>
        <dbReference type="Rhea" id="RHEA-COMP:10136"/>
        <dbReference type="Rhea" id="RHEA-COMP:20101"/>
        <dbReference type="ChEBI" id="CHEBI:15378"/>
        <dbReference type="ChEBI" id="CHEBI:30616"/>
        <dbReference type="ChEBI" id="CHEBI:46858"/>
        <dbReference type="ChEBI" id="CHEBI:61978"/>
        <dbReference type="ChEBI" id="CHEBI:456216"/>
        <dbReference type="EC" id="2.7.10.1"/>
    </reaction>
</comment>
<keyword evidence="7 28" id="KW-0812">Transmembrane</keyword>
<dbReference type="GO" id="GO:0016477">
    <property type="term" value="P:cell migration"/>
    <property type="evidence" value="ECO:0007669"/>
    <property type="project" value="TreeGrafter"/>
</dbReference>
<evidence type="ECO:0000256" key="18">
    <source>
        <dbReference type="ARBA" id="ARBA00023170"/>
    </source>
</evidence>
<dbReference type="InterPro" id="IPR003598">
    <property type="entry name" value="Ig_sub2"/>
</dbReference>